<sequence length="222" mass="23443">MADIFDEVEEDLRAERARRLLSRYGGVLIGLAVLVILGVAGLQGWRWWEARESAAAAERYLAAAHAAEVPAGGEAANRVAALKSAAERFAAVAAEAPGGYRTLARLRAAALEAEVGERDAALATWDQASRDTASDPLYRDLATLMWALHALDSGDPAAIEARLAPLADGPWRASAEEIRALAALKRGETEAARQRLTALAGDSQAPQGVRERATRLLAGLGG</sequence>
<organism evidence="10 11">
    <name type="scientific">Siccirubricoccus deserti</name>
    <dbReference type="NCBI Taxonomy" id="2013562"/>
    <lineage>
        <taxon>Bacteria</taxon>
        <taxon>Pseudomonadati</taxon>
        <taxon>Pseudomonadota</taxon>
        <taxon>Alphaproteobacteria</taxon>
        <taxon>Acetobacterales</taxon>
        <taxon>Roseomonadaceae</taxon>
        <taxon>Siccirubricoccus</taxon>
    </lineage>
</organism>
<evidence type="ECO:0000256" key="6">
    <source>
        <dbReference type="ARBA" id="ARBA00023136"/>
    </source>
</evidence>
<dbReference type="Proteomes" id="UP000600101">
    <property type="component" value="Unassembled WGS sequence"/>
</dbReference>
<dbReference type="PANTHER" id="PTHR38035">
    <property type="entry name" value="UPF0070 PROTEIN YFGM"/>
    <property type="match status" value="1"/>
</dbReference>
<feature type="transmembrane region" description="Helical" evidence="8">
    <location>
        <begin position="20"/>
        <end position="42"/>
    </location>
</feature>
<evidence type="ECO:0000256" key="5">
    <source>
        <dbReference type="ARBA" id="ARBA00022989"/>
    </source>
</evidence>
<dbReference type="EMBL" id="JACOMF010000029">
    <property type="protein sequence ID" value="MBC4017483.1"/>
    <property type="molecule type" value="Genomic_DNA"/>
</dbReference>
<keyword evidence="4 8" id="KW-0812">Transmembrane</keyword>
<gene>
    <name evidence="10" type="ORF">H7965_19425</name>
</gene>
<dbReference type="Pfam" id="PF09976">
    <property type="entry name" value="TPR_21"/>
    <property type="match status" value="1"/>
</dbReference>
<reference evidence="10" key="1">
    <citation type="submission" date="2020-08" db="EMBL/GenBank/DDBJ databases">
        <authorList>
            <person name="Hu Y."/>
            <person name="Nguyen S.V."/>
            <person name="Li F."/>
            <person name="Fanning S."/>
        </authorList>
    </citation>
    <scope>NUCLEOTIDE SEQUENCE</scope>
    <source>
        <strain evidence="10">SYSU D8009</strain>
    </source>
</reference>
<evidence type="ECO:0000256" key="1">
    <source>
        <dbReference type="ARBA" id="ARBA00004167"/>
    </source>
</evidence>
<feature type="domain" description="Ancillary SecYEG translocon subunit/Cell division coordinator CpoB TPR" evidence="9">
    <location>
        <begin position="22"/>
        <end position="195"/>
    </location>
</feature>
<comment type="caution">
    <text evidence="10">The sequence shown here is derived from an EMBL/GenBank/DDBJ whole genome shotgun (WGS) entry which is preliminary data.</text>
</comment>
<evidence type="ECO:0000256" key="7">
    <source>
        <dbReference type="ARBA" id="ARBA00023186"/>
    </source>
</evidence>
<keyword evidence="11" id="KW-1185">Reference proteome</keyword>
<evidence type="ECO:0000313" key="11">
    <source>
        <dbReference type="Proteomes" id="UP000600101"/>
    </source>
</evidence>
<accession>A0A9X0R2B1</accession>
<evidence type="ECO:0000256" key="3">
    <source>
        <dbReference type="ARBA" id="ARBA00022475"/>
    </source>
</evidence>
<dbReference type="RefSeq" id="WP_186772244.1">
    <property type="nucleotide sequence ID" value="NZ_JACOMF010000029.1"/>
</dbReference>
<protein>
    <submittedName>
        <fullName evidence="10">Tetratricopeptide repeat protein</fullName>
    </submittedName>
</protein>
<keyword evidence="3" id="KW-1003">Cell membrane</keyword>
<dbReference type="InterPro" id="IPR026039">
    <property type="entry name" value="YfgM"/>
</dbReference>
<evidence type="ECO:0000259" key="9">
    <source>
        <dbReference type="Pfam" id="PF09976"/>
    </source>
</evidence>
<keyword evidence="6 8" id="KW-0472">Membrane</keyword>
<proteinExistence type="predicted"/>
<comment type="subcellular location">
    <subcellularLocation>
        <location evidence="2">Cell membrane</location>
    </subcellularLocation>
    <subcellularLocation>
        <location evidence="1">Membrane</location>
        <topology evidence="1">Single-pass membrane protein</topology>
    </subcellularLocation>
</comment>
<keyword evidence="7" id="KW-0143">Chaperone</keyword>
<dbReference type="GO" id="GO:0044877">
    <property type="term" value="F:protein-containing complex binding"/>
    <property type="evidence" value="ECO:0007669"/>
    <property type="project" value="InterPro"/>
</dbReference>
<evidence type="ECO:0000313" key="10">
    <source>
        <dbReference type="EMBL" id="MBC4017483.1"/>
    </source>
</evidence>
<evidence type="ECO:0000256" key="8">
    <source>
        <dbReference type="SAM" id="Phobius"/>
    </source>
</evidence>
<evidence type="ECO:0000256" key="4">
    <source>
        <dbReference type="ARBA" id="ARBA00022692"/>
    </source>
</evidence>
<dbReference type="InterPro" id="IPR018704">
    <property type="entry name" value="SecYEG/CpoB_TPR"/>
</dbReference>
<dbReference type="AlphaFoldDB" id="A0A9X0R2B1"/>
<dbReference type="GO" id="GO:0005886">
    <property type="term" value="C:plasma membrane"/>
    <property type="evidence" value="ECO:0007669"/>
    <property type="project" value="UniProtKB-SubCell"/>
</dbReference>
<keyword evidence="5 8" id="KW-1133">Transmembrane helix</keyword>
<dbReference type="PANTHER" id="PTHR38035:SF1">
    <property type="entry name" value="ANCILLARY SECYEG TRANSLOCON SUBUNIT"/>
    <property type="match status" value="1"/>
</dbReference>
<name>A0A9X0R2B1_9PROT</name>
<evidence type="ECO:0000256" key="2">
    <source>
        <dbReference type="ARBA" id="ARBA00004236"/>
    </source>
</evidence>